<keyword evidence="4" id="KW-1185">Reference proteome</keyword>
<feature type="transmembrane region" description="Helical" evidence="2">
    <location>
        <begin position="46"/>
        <end position="65"/>
    </location>
</feature>
<dbReference type="Proteomes" id="UP001165083">
    <property type="component" value="Unassembled WGS sequence"/>
</dbReference>
<name>A0A9W6WQP4_9STRA</name>
<gene>
    <name evidence="3" type="ORF">Plil01_000291000</name>
</gene>
<keyword evidence="2" id="KW-0812">Transmembrane</keyword>
<feature type="region of interest" description="Disordered" evidence="1">
    <location>
        <begin position="201"/>
        <end position="220"/>
    </location>
</feature>
<keyword evidence="2" id="KW-1133">Transmembrane helix</keyword>
<accession>A0A9W6WQP4</accession>
<protein>
    <submittedName>
        <fullName evidence="3">Unnamed protein product</fullName>
    </submittedName>
</protein>
<sequence>MLFLPATRLRVFEPFRKQTSSCKDPEAGESSFTGSSRARRGVPFQLMELLAAYLLLTNASSLLFLPGALLANGAITCGSFVSQTVALGAVVGYAGLFVVLYYFARYRIVTIMMQVEAFHESDQAGNLKRQTSYTHSHLEFARKLRQSLEEANVTTWLDLMDPSGPGYAYPGGVGDDRAMFVLCGVDVEANHGHRLGTRSVGVRRRQGSTHNPNSAQRPGTWTRSTLFACSQQAVPFHGKWNGLQNKLGYADKSATSATATSQYEALSPRFQGAKLPKLVTWTPSKVWKTSH</sequence>
<feature type="transmembrane region" description="Helical" evidence="2">
    <location>
        <begin position="85"/>
        <end position="104"/>
    </location>
</feature>
<feature type="compositionally biased region" description="Polar residues" evidence="1">
    <location>
        <begin position="208"/>
        <end position="220"/>
    </location>
</feature>
<dbReference type="EMBL" id="BSXW01000112">
    <property type="protein sequence ID" value="GMF12278.1"/>
    <property type="molecule type" value="Genomic_DNA"/>
</dbReference>
<evidence type="ECO:0000313" key="4">
    <source>
        <dbReference type="Proteomes" id="UP001165083"/>
    </source>
</evidence>
<comment type="caution">
    <text evidence="3">The sequence shown here is derived from an EMBL/GenBank/DDBJ whole genome shotgun (WGS) entry which is preliminary data.</text>
</comment>
<keyword evidence="2" id="KW-0472">Membrane</keyword>
<evidence type="ECO:0000313" key="3">
    <source>
        <dbReference type="EMBL" id="GMF12278.1"/>
    </source>
</evidence>
<dbReference type="OrthoDB" id="426293at2759"/>
<reference evidence="3" key="1">
    <citation type="submission" date="2023-04" db="EMBL/GenBank/DDBJ databases">
        <title>Phytophthora lilii NBRC 32176.</title>
        <authorList>
            <person name="Ichikawa N."/>
            <person name="Sato H."/>
            <person name="Tonouchi N."/>
        </authorList>
    </citation>
    <scope>NUCLEOTIDE SEQUENCE</scope>
    <source>
        <strain evidence="3">NBRC 32176</strain>
    </source>
</reference>
<organism evidence="3 4">
    <name type="scientific">Phytophthora lilii</name>
    <dbReference type="NCBI Taxonomy" id="2077276"/>
    <lineage>
        <taxon>Eukaryota</taxon>
        <taxon>Sar</taxon>
        <taxon>Stramenopiles</taxon>
        <taxon>Oomycota</taxon>
        <taxon>Peronosporomycetes</taxon>
        <taxon>Peronosporales</taxon>
        <taxon>Peronosporaceae</taxon>
        <taxon>Phytophthora</taxon>
    </lineage>
</organism>
<dbReference type="AlphaFoldDB" id="A0A9W6WQP4"/>
<proteinExistence type="predicted"/>
<evidence type="ECO:0000256" key="1">
    <source>
        <dbReference type="SAM" id="MobiDB-lite"/>
    </source>
</evidence>
<evidence type="ECO:0000256" key="2">
    <source>
        <dbReference type="SAM" id="Phobius"/>
    </source>
</evidence>